<comment type="caution">
    <text evidence="2">The sequence shown here is derived from an EMBL/GenBank/DDBJ whole genome shotgun (WGS) entry which is preliminary data.</text>
</comment>
<name>A0ABV3DM01_9ACTN</name>
<gene>
    <name evidence="2" type="ORF">AB0C36_25160</name>
</gene>
<dbReference type="RefSeq" id="WP_358357725.1">
    <property type="nucleotide sequence ID" value="NZ_JBEZFP010000072.1"/>
</dbReference>
<protein>
    <submittedName>
        <fullName evidence="2">CPCC family cysteine-rich protein</fullName>
    </submittedName>
</protein>
<organism evidence="2 3">
    <name type="scientific">Streptodolium elevatio</name>
    <dbReference type="NCBI Taxonomy" id="3157996"/>
    <lineage>
        <taxon>Bacteria</taxon>
        <taxon>Bacillati</taxon>
        <taxon>Actinomycetota</taxon>
        <taxon>Actinomycetes</taxon>
        <taxon>Kitasatosporales</taxon>
        <taxon>Streptomycetaceae</taxon>
        <taxon>Streptodolium</taxon>
    </lineage>
</organism>
<keyword evidence="3" id="KW-1185">Reference proteome</keyword>
<sequence length="79" mass="8789">MAGVIVKYPCVCCGRLTMHEQPGSHEICPVCFWEDDAVQLRWPNRAAGANRTALTQAQRNFQNVVGLPVPVRVSRRLGL</sequence>
<reference evidence="2 3" key="1">
    <citation type="submission" date="2024-06" db="EMBL/GenBank/DDBJ databases">
        <title>The Natural Products Discovery Center: Release of the First 8490 Sequenced Strains for Exploring Actinobacteria Biosynthetic Diversity.</title>
        <authorList>
            <person name="Kalkreuter E."/>
            <person name="Kautsar S.A."/>
            <person name="Yang D."/>
            <person name="Bader C.D."/>
            <person name="Teijaro C.N."/>
            <person name="Fluegel L."/>
            <person name="Davis C.M."/>
            <person name="Simpson J.R."/>
            <person name="Lauterbach L."/>
            <person name="Steele A.D."/>
            <person name="Gui C."/>
            <person name="Meng S."/>
            <person name="Li G."/>
            <person name="Viehrig K."/>
            <person name="Ye F."/>
            <person name="Su P."/>
            <person name="Kiefer A.F."/>
            <person name="Nichols A."/>
            <person name="Cepeda A.J."/>
            <person name="Yan W."/>
            <person name="Fan B."/>
            <person name="Jiang Y."/>
            <person name="Adhikari A."/>
            <person name="Zheng C.-J."/>
            <person name="Schuster L."/>
            <person name="Cowan T.M."/>
            <person name="Smanski M.J."/>
            <person name="Chevrette M.G."/>
            <person name="De Carvalho L.P.S."/>
            <person name="Shen B."/>
        </authorList>
    </citation>
    <scope>NUCLEOTIDE SEQUENCE [LARGE SCALE GENOMIC DNA]</scope>
    <source>
        <strain evidence="2 3">NPDC048946</strain>
    </source>
</reference>
<accession>A0ABV3DM01</accession>
<dbReference type="Proteomes" id="UP001551482">
    <property type="component" value="Unassembled WGS sequence"/>
</dbReference>
<dbReference type="EMBL" id="JBEZFP010000072">
    <property type="protein sequence ID" value="MEU8136788.1"/>
    <property type="molecule type" value="Genomic_DNA"/>
</dbReference>
<proteinExistence type="predicted"/>
<evidence type="ECO:0000259" key="1">
    <source>
        <dbReference type="Pfam" id="PF14206"/>
    </source>
</evidence>
<dbReference type="InterPro" id="IPR025983">
    <property type="entry name" value="Cys_rich_CPCC"/>
</dbReference>
<evidence type="ECO:0000313" key="3">
    <source>
        <dbReference type="Proteomes" id="UP001551482"/>
    </source>
</evidence>
<evidence type="ECO:0000313" key="2">
    <source>
        <dbReference type="EMBL" id="MEU8136788.1"/>
    </source>
</evidence>
<dbReference type="Pfam" id="PF14206">
    <property type="entry name" value="Cys_rich_CPCC"/>
    <property type="match status" value="1"/>
</dbReference>
<feature type="domain" description="Cysteine-rich CPCC" evidence="1">
    <location>
        <begin position="8"/>
        <end position="63"/>
    </location>
</feature>